<sequence>MARKQKITRDVTSTEVEVMLCDTSTGDVRFEYDTIVGKTTEKRAKKKAKEQHEKDNVVVVKVTLTEKHDKYSMDLETFVKNAEIVDVENRKSAETENE</sequence>
<name>A0A8S5P4A8_9CAUD</name>
<reference evidence="1" key="1">
    <citation type="journal article" date="2021" name="Proc. Natl. Acad. Sci. U.S.A.">
        <title>A Catalog of Tens of Thousands of Viruses from Human Metagenomes Reveals Hidden Associations with Chronic Diseases.</title>
        <authorList>
            <person name="Tisza M.J."/>
            <person name="Buck C.B."/>
        </authorList>
    </citation>
    <scope>NUCLEOTIDE SEQUENCE</scope>
    <source>
        <strain evidence="1">CtQZJ2</strain>
    </source>
</reference>
<evidence type="ECO:0000313" key="1">
    <source>
        <dbReference type="EMBL" id="DAE01943.1"/>
    </source>
</evidence>
<accession>A0A8S5P4A8</accession>
<proteinExistence type="predicted"/>
<organism evidence="1">
    <name type="scientific">Podoviridae sp. ctQZJ2</name>
    <dbReference type="NCBI Taxonomy" id="2825248"/>
    <lineage>
        <taxon>Viruses</taxon>
        <taxon>Duplodnaviria</taxon>
        <taxon>Heunggongvirae</taxon>
        <taxon>Uroviricota</taxon>
        <taxon>Caudoviricetes</taxon>
    </lineage>
</organism>
<dbReference type="EMBL" id="BK015337">
    <property type="protein sequence ID" value="DAE01943.1"/>
    <property type="molecule type" value="Genomic_DNA"/>
</dbReference>
<protein>
    <submittedName>
        <fullName evidence="1">Uncharacterized protein</fullName>
    </submittedName>
</protein>